<dbReference type="HOGENOM" id="CLU_1241212_0_0_1"/>
<evidence type="ECO:0000313" key="3">
    <source>
        <dbReference type="Proteomes" id="UP000002320"/>
    </source>
</evidence>
<dbReference type="AlphaFoldDB" id="B0X9V6"/>
<accession>B0X9V6</accession>
<reference evidence="2" key="2">
    <citation type="submission" date="2021-02" db="UniProtKB">
        <authorList>
            <consortium name="EnsemblMetazoa"/>
        </authorList>
    </citation>
    <scope>IDENTIFICATION</scope>
    <source>
        <strain evidence="2">JHB</strain>
    </source>
</reference>
<sequence length="223" mass="24585">MESITEAEIYVVENGSCWSLGRKTAKALGILNINTAVWEVNDDHTSSIEKVFAAVSNAEIEPGVKLVQQTRCRTPISLRKRAERGMQGLPNQEIVKKASRDSTRFSRIVVRPKKLRPNTEVSVVDVENQLLEDQKRFLEKIASLGGKNTEATPACKGNQLHTAQLKELKVFGVECASSRLAVRRRCGNSVLKTKNVAYTPETTKRLLSAIKAGGVPAMKLKAE</sequence>
<organism>
    <name type="scientific">Culex quinquefasciatus</name>
    <name type="common">Southern house mosquito</name>
    <name type="synonym">Culex pungens</name>
    <dbReference type="NCBI Taxonomy" id="7176"/>
    <lineage>
        <taxon>Eukaryota</taxon>
        <taxon>Metazoa</taxon>
        <taxon>Ecdysozoa</taxon>
        <taxon>Arthropoda</taxon>
        <taxon>Hexapoda</taxon>
        <taxon>Insecta</taxon>
        <taxon>Pterygota</taxon>
        <taxon>Neoptera</taxon>
        <taxon>Endopterygota</taxon>
        <taxon>Diptera</taxon>
        <taxon>Nematocera</taxon>
        <taxon>Culicoidea</taxon>
        <taxon>Culicidae</taxon>
        <taxon>Culicinae</taxon>
        <taxon>Culicini</taxon>
        <taxon>Culex</taxon>
        <taxon>Culex</taxon>
    </lineage>
</organism>
<dbReference type="KEGG" id="cqu:CpipJ_CPIJ016128"/>
<keyword evidence="3" id="KW-1185">Reference proteome</keyword>
<dbReference type="VEuPathDB" id="VectorBase:CQUJHB001475"/>
<dbReference type="Proteomes" id="UP000002320">
    <property type="component" value="Unassembled WGS sequence"/>
</dbReference>
<evidence type="ECO:0000313" key="2">
    <source>
        <dbReference type="EnsemblMetazoa" id="CPIJ016128-PA"/>
    </source>
</evidence>
<dbReference type="VEuPathDB" id="VectorBase:CPIJ016128"/>
<name>B0X9V6_CULQU</name>
<reference evidence="1" key="1">
    <citation type="submission" date="2007-03" db="EMBL/GenBank/DDBJ databases">
        <title>Annotation of Culex pipiens quinquefasciatus.</title>
        <authorList>
            <consortium name="The Broad Institute Genome Sequencing Platform"/>
            <person name="Atkinson P.W."/>
            <person name="Hemingway J."/>
            <person name="Christensen B.M."/>
            <person name="Higgs S."/>
            <person name="Kodira C."/>
            <person name="Hannick L."/>
            <person name="Megy K."/>
            <person name="O'Leary S."/>
            <person name="Pearson M."/>
            <person name="Haas B.J."/>
            <person name="Mauceli E."/>
            <person name="Wortman J.R."/>
            <person name="Lee N.H."/>
            <person name="Guigo R."/>
            <person name="Stanke M."/>
            <person name="Alvarado L."/>
            <person name="Amedeo P."/>
            <person name="Antoine C.H."/>
            <person name="Arensburger P."/>
            <person name="Bidwell S.L."/>
            <person name="Crawford M."/>
            <person name="Camaro F."/>
            <person name="Devon K."/>
            <person name="Engels R."/>
            <person name="Hammond M."/>
            <person name="Howarth C."/>
            <person name="Koehrsen M."/>
            <person name="Lawson D."/>
            <person name="Montgomery P."/>
            <person name="Nene V."/>
            <person name="Nusbaum C."/>
            <person name="Puiu D."/>
            <person name="Romero-Severson J."/>
            <person name="Severson D.W."/>
            <person name="Shumway M."/>
            <person name="Sisk P."/>
            <person name="Stolte C."/>
            <person name="Zeng Q."/>
            <person name="Eisenstadt E."/>
            <person name="Fraser-Liggett C."/>
            <person name="Strausberg R."/>
            <person name="Galagan J."/>
            <person name="Birren B."/>
            <person name="Collins F.H."/>
        </authorList>
    </citation>
    <scope>NUCLEOTIDE SEQUENCE [LARGE SCALE GENOMIC DNA]</scope>
    <source>
        <strain evidence="1">JHB</strain>
    </source>
</reference>
<dbReference type="OrthoDB" id="7756324at2759"/>
<dbReference type="EnsemblMetazoa" id="CPIJ016128-RA">
    <property type="protein sequence ID" value="CPIJ016128-PA"/>
    <property type="gene ID" value="CPIJ016128"/>
</dbReference>
<evidence type="ECO:0000313" key="1">
    <source>
        <dbReference type="EMBL" id="EDS43308.1"/>
    </source>
</evidence>
<proteinExistence type="predicted"/>
<dbReference type="InParanoid" id="B0X9V6"/>
<dbReference type="EMBL" id="DS232551">
    <property type="protein sequence ID" value="EDS43308.1"/>
    <property type="molecule type" value="Genomic_DNA"/>
</dbReference>
<gene>
    <name evidence="2" type="primary">6049710</name>
    <name evidence="1" type="ORF">CpipJ_CPIJ016128</name>
</gene>
<protein>
    <submittedName>
        <fullName evidence="1 2">Uncharacterized protein</fullName>
    </submittedName>
</protein>